<evidence type="ECO:0000313" key="5">
    <source>
        <dbReference type="Proteomes" id="UP000238573"/>
    </source>
</evidence>
<keyword evidence="2" id="KW-1133">Transmembrane helix</keyword>
<keyword evidence="2" id="KW-0472">Membrane</keyword>
<feature type="compositionally biased region" description="Basic and acidic residues" evidence="1">
    <location>
        <begin position="73"/>
        <end position="86"/>
    </location>
</feature>
<accession>A0A2T0G001</accession>
<feature type="region of interest" description="Disordered" evidence="1">
    <location>
        <begin position="51"/>
        <end position="110"/>
    </location>
</feature>
<name>A0A2T0G001_STRAP</name>
<comment type="caution">
    <text evidence="4">The sequence shown here is derived from an EMBL/GenBank/DDBJ whole genome shotgun (WGS) entry which is preliminary data.</text>
</comment>
<dbReference type="Gene3D" id="3.40.30.10">
    <property type="entry name" value="Glutaredoxin"/>
    <property type="match status" value="1"/>
</dbReference>
<reference evidence="4 5" key="1">
    <citation type="journal article" date="1993" name="J. Dent. Res.">
        <title>The isolation and characterization of milleri group streptococci from dental periapical abscesses.</title>
        <authorList>
            <person name="Fisher L.E."/>
            <person name="Russell R.R."/>
        </authorList>
    </citation>
    <scope>NUCLEOTIDE SEQUENCE [LARGE SCALE GENOMIC DNA]</scope>
    <source>
        <strain evidence="4 5">OUP21</strain>
    </source>
</reference>
<feature type="region of interest" description="Disordered" evidence="1">
    <location>
        <begin position="237"/>
        <end position="299"/>
    </location>
</feature>
<feature type="transmembrane region" description="Helical" evidence="2">
    <location>
        <begin position="320"/>
        <end position="337"/>
    </location>
</feature>
<dbReference type="CDD" id="cd02947">
    <property type="entry name" value="TRX_family"/>
    <property type="match status" value="1"/>
</dbReference>
<feature type="chain" id="PRO_5015709731" evidence="3">
    <location>
        <begin position="28"/>
        <end position="349"/>
    </location>
</feature>
<dbReference type="RefSeq" id="WP_106384630.1">
    <property type="nucleotide sequence ID" value="NZ_PVSZ01000016.1"/>
</dbReference>
<evidence type="ECO:0000256" key="1">
    <source>
        <dbReference type="SAM" id="MobiDB-lite"/>
    </source>
</evidence>
<protein>
    <submittedName>
        <fullName evidence="4">Thiol reductase thioredoxin</fullName>
    </submittedName>
</protein>
<organism evidence="4 5">
    <name type="scientific">Streptococcus anginosus</name>
    <dbReference type="NCBI Taxonomy" id="1328"/>
    <lineage>
        <taxon>Bacteria</taxon>
        <taxon>Bacillati</taxon>
        <taxon>Bacillota</taxon>
        <taxon>Bacilli</taxon>
        <taxon>Lactobacillales</taxon>
        <taxon>Streptococcaceae</taxon>
        <taxon>Streptococcus</taxon>
        <taxon>Streptococcus anginosus group</taxon>
    </lineage>
</organism>
<dbReference type="SUPFAM" id="SSF52833">
    <property type="entry name" value="Thioredoxin-like"/>
    <property type="match status" value="1"/>
</dbReference>
<evidence type="ECO:0000256" key="2">
    <source>
        <dbReference type="SAM" id="Phobius"/>
    </source>
</evidence>
<feature type="compositionally biased region" description="Low complexity" evidence="1">
    <location>
        <begin position="87"/>
        <end position="101"/>
    </location>
</feature>
<dbReference type="Pfam" id="PF20207">
    <property type="entry name" value="DUF6568"/>
    <property type="match status" value="1"/>
</dbReference>
<evidence type="ECO:0000313" key="4">
    <source>
        <dbReference type="EMBL" id="PRT69385.1"/>
    </source>
</evidence>
<dbReference type="EMBL" id="PVSZ01000016">
    <property type="protein sequence ID" value="PRT69385.1"/>
    <property type="molecule type" value="Genomic_DNA"/>
</dbReference>
<sequence length="349" mass="39010">MMKKQLLKSLLFSSVLLLAFGNNIVFADGVHKEEHQRTAITEIVSEGSTGAVVKNDTNQDSIATDTKPVRMPASKEDTAVEKENLTKNKSASTSNKTSAANGIPNSQDSKEVDVATYRENIAELPKATIKDVYSAFTSDNKEHTIYVGRETCYFCRQFSPELKKFNQLTGGKLEYYNTDGEDFDEHAKEFLFNTVGIPGTPTILYLKNGTLTSGWVGGGITAQELYDYLYFHKAPAGKKQEDNPQHQENKNDKKVKQSQAPASIDLKNNEESLPKDVSVSSESNKEDARNQNLTPLTNRQIKYTQNNMQLPKTGIKKSKGLFRFGLAMALLTLSFYLEMRKGLNDRKCY</sequence>
<dbReference type="InterPro" id="IPR046698">
    <property type="entry name" value="PedC-like"/>
</dbReference>
<evidence type="ECO:0000256" key="3">
    <source>
        <dbReference type="SAM" id="SignalP"/>
    </source>
</evidence>
<gene>
    <name evidence="4" type="ORF">C6A27_08330</name>
</gene>
<feature type="compositionally biased region" description="Polar residues" evidence="1">
    <location>
        <begin position="290"/>
        <end position="299"/>
    </location>
</feature>
<feature type="signal peptide" evidence="3">
    <location>
        <begin position="1"/>
        <end position="27"/>
    </location>
</feature>
<dbReference type="InterPro" id="IPR036249">
    <property type="entry name" value="Thioredoxin-like_sf"/>
</dbReference>
<keyword evidence="2" id="KW-0812">Transmembrane</keyword>
<proteinExistence type="predicted"/>
<keyword evidence="3" id="KW-0732">Signal</keyword>
<feature type="compositionally biased region" description="Basic and acidic residues" evidence="1">
    <location>
        <begin position="238"/>
        <end position="255"/>
    </location>
</feature>
<feature type="compositionally biased region" description="Polar residues" evidence="1">
    <location>
        <begin position="55"/>
        <end position="64"/>
    </location>
</feature>
<dbReference type="AlphaFoldDB" id="A0A2T0G001"/>
<dbReference type="Proteomes" id="UP000238573">
    <property type="component" value="Unassembled WGS sequence"/>
</dbReference>